<keyword evidence="4" id="KW-0411">Iron-sulfur</keyword>
<dbReference type="PANTHER" id="PTHR43822:SF2">
    <property type="entry name" value="HOMOACONITASE, MITOCHONDRIAL"/>
    <property type="match status" value="1"/>
</dbReference>
<feature type="domain" description="Aconitase/3-isopropylmalate dehydratase large subunit alpha/beta/alpha" evidence="6">
    <location>
        <begin position="283"/>
        <end position="404"/>
    </location>
</feature>
<keyword evidence="5" id="KW-0456">Lyase</keyword>
<dbReference type="InterPro" id="IPR000573">
    <property type="entry name" value="AconitaseA/IPMdHydase_ssu_swvl"/>
</dbReference>
<dbReference type="NCBIfam" id="TIGR01343">
    <property type="entry name" value="hacA_fam"/>
    <property type="match status" value="1"/>
</dbReference>
<dbReference type="InterPro" id="IPR050067">
    <property type="entry name" value="IPM_dehydratase_rel_enz"/>
</dbReference>
<keyword evidence="1" id="KW-0004">4Fe-4S</keyword>
<organism evidence="8 9">
    <name type="scientific">Marinifilum caeruleilacunae</name>
    <dbReference type="NCBI Taxonomy" id="2499076"/>
    <lineage>
        <taxon>Bacteria</taxon>
        <taxon>Pseudomonadati</taxon>
        <taxon>Bacteroidota</taxon>
        <taxon>Bacteroidia</taxon>
        <taxon>Marinilabiliales</taxon>
        <taxon>Marinifilaceae</taxon>
    </lineage>
</organism>
<feature type="domain" description="Aconitase A/isopropylmalate dehydratase small subunit swivel" evidence="7">
    <location>
        <begin position="496"/>
        <end position="544"/>
    </location>
</feature>
<keyword evidence="9" id="KW-1185">Reference proteome</keyword>
<name>A0ABX1WXH2_9BACT</name>
<evidence type="ECO:0000259" key="7">
    <source>
        <dbReference type="Pfam" id="PF00694"/>
    </source>
</evidence>
<dbReference type="InterPro" id="IPR015928">
    <property type="entry name" value="Aconitase/3IPM_dehydase_swvl"/>
</dbReference>
<dbReference type="Pfam" id="PF00694">
    <property type="entry name" value="Aconitase_C"/>
    <property type="match status" value="1"/>
</dbReference>
<sequence length="601" mass="65575">MTLIEKILANHSKEKVVCPGDIVDIEIDVRAARDFGGANVVKNMQDHQLKIHDPSKTFFTFDCNPTGSDQKYAVNQQICRLFARDNGVKVFDINTGIGTHTLIEKGLAYSGSTAVTTDSHANILGAVGAFGQGMGDKDIAAAIHKGKVWFKVPKSVKINLRGKRPKGLYAKDIVLGLLDHFGANSLLGYSVELYGEEVDKLTLDERITIASMGTEMGCIILLFTPNEAIMEYSEFRRGEKLELIKADKDAEYEQEFHLDLDRFVPRLALPGEPHNTVPVKESTGVHIDSAFIGSCTNGRMEDFRIAAKILKGKKIAPGVVFKIVPATDEIWNECLKEGLINIFKEAGAMVSNAGCAGCAAGQVGQNGEGEVSISTGNRNFPGKQGKGKVYLASPATVAASAIAGCIVSPDKIPDKPLVRDHTSNRIVTDTLDQIPGEKDSKPKVVEGRVWYIPMDNIDTDMIFHNRYLTITDLDEMGKYTFDNLKGFENFSRVVMAGDIVVVHKNFGSGSSRQQAVDCFKALGVQAIVAESYGAIYERNAINAAFPIVTCKAISNLHLSNGDDVRINFETGEIQNLTKEISVLGERFSEVQLEIYQNGGLF</sequence>
<dbReference type="EMBL" id="RZNH01000021">
    <property type="protein sequence ID" value="NOU60696.1"/>
    <property type="molecule type" value="Genomic_DNA"/>
</dbReference>
<dbReference type="Gene3D" id="3.30.499.10">
    <property type="entry name" value="Aconitase, domain 3"/>
    <property type="match status" value="2"/>
</dbReference>
<evidence type="ECO:0000256" key="2">
    <source>
        <dbReference type="ARBA" id="ARBA00022723"/>
    </source>
</evidence>
<dbReference type="SUPFAM" id="SSF53732">
    <property type="entry name" value="Aconitase iron-sulfur domain"/>
    <property type="match status" value="1"/>
</dbReference>
<evidence type="ECO:0000256" key="4">
    <source>
        <dbReference type="ARBA" id="ARBA00023014"/>
    </source>
</evidence>
<dbReference type="InterPro" id="IPR006251">
    <property type="entry name" value="Homoacnase/IPMdehydase_lsu"/>
</dbReference>
<gene>
    <name evidence="8" type="ORF">ELS83_12780</name>
</gene>
<reference evidence="8 9" key="1">
    <citation type="submission" date="2018-12" db="EMBL/GenBank/DDBJ databases">
        <title>Marinifilum JC070 sp. nov., a marine bacterium isolated from Yongle Blue Hole in the South China Sea.</title>
        <authorList>
            <person name="Fu T."/>
        </authorList>
    </citation>
    <scope>NUCLEOTIDE SEQUENCE [LARGE SCALE GENOMIC DNA]</scope>
    <source>
        <strain evidence="8 9">JC070</strain>
    </source>
</reference>
<keyword evidence="3" id="KW-0408">Iron</keyword>
<dbReference type="Gene3D" id="3.20.19.10">
    <property type="entry name" value="Aconitase, domain 4"/>
    <property type="match status" value="1"/>
</dbReference>
<evidence type="ECO:0000259" key="6">
    <source>
        <dbReference type="Pfam" id="PF00330"/>
    </source>
</evidence>
<dbReference type="SUPFAM" id="SSF52016">
    <property type="entry name" value="LeuD/IlvD-like"/>
    <property type="match status" value="1"/>
</dbReference>
<dbReference type="Pfam" id="PF00330">
    <property type="entry name" value="Aconitase"/>
    <property type="match status" value="2"/>
</dbReference>
<dbReference type="NCBIfam" id="NF001614">
    <property type="entry name" value="PRK00402.1"/>
    <property type="match status" value="1"/>
</dbReference>
<dbReference type="Proteomes" id="UP000732105">
    <property type="component" value="Unassembled WGS sequence"/>
</dbReference>
<dbReference type="PANTHER" id="PTHR43822">
    <property type="entry name" value="HOMOACONITASE, MITOCHONDRIAL-RELATED"/>
    <property type="match status" value="1"/>
</dbReference>
<dbReference type="PRINTS" id="PR00415">
    <property type="entry name" value="ACONITASE"/>
</dbReference>
<protein>
    <submittedName>
        <fullName evidence="8">Homoaconitate hydratase family protein</fullName>
    </submittedName>
</protein>
<evidence type="ECO:0000256" key="1">
    <source>
        <dbReference type="ARBA" id="ARBA00022485"/>
    </source>
</evidence>
<accession>A0ABX1WXH2</accession>
<comment type="caution">
    <text evidence="8">The sequence shown here is derived from an EMBL/GenBank/DDBJ whole genome shotgun (WGS) entry which is preliminary data.</text>
</comment>
<dbReference type="InterPro" id="IPR015931">
    <property type="entry name" value="Acnase/IPM_dHydase_lsu_aba_1/3"/>
</dbReference>
<evidence type="ECO:0000313" key="9">
    <source>
        <dbReference type="Proteomes" id="UP000732105"/>
    </source>
</evidence>
<evidence type="ECO:0000313" key="8">
    <source>
        <dbReference type="EMBL" id="NOU60696.1"/>
    </source>
</evidence>
<dbReference type="InterPro" id="IPR001030">
    <property type="entry name" value="Acoase/IPM_deHydtase_lsu_aba"/>
</dbReference>
<dbReference type="InterPro" id="IPR036008">
    <property type="entry name" value="Aconitase_4Fe-4S_dom"/>
</dbReference>
<evidence type="ECO:0000256" key="3">
    <source>
        <dbReference type="ARBA" id="ARBA00023004"/>
    </source>
</evidence>
<dbReference type="NCBIfam" id="TIGR02087">
    <property type="entry name" value="LEUD_arch"/>
    <property type="match status" value="1"/>
</dbReference>
<proteinExistence type="predicted"/>
<feature type="domain" description="Aconitase/3-isopropylmalate dehydratase large subunit alpha/beta/alpha" evidence="6">
    <location>
        <begin position="5"/>
        <end position="282"/>
    </location>
</feature>
<keyword evidence="2" id="KW-0479">Metal-binding</keyword>
<evidence type="ECO:0000256" key="5">
    <source>
        <dbReference type="ARBA" id="ARBA00023239"/>
    </source>
</evidence>
<dbReference type="InterPro" id="IPR011827">
    <property type="entry name" value="LeuD_type2/HacB/DmdB"/>
</dbReference>